<accession>A0A9X3N259</accession>
<evidence type="ECO:0000256" key="1">
    <source>
        <dbReference type="SAM" id="SignalP"/>
    </source>
</evidence>
<dbReference type="EMBL" id="JAPDOD010000088">
    <property type="protein sequence ID" value="MDA0167119.1"/>
    <property type="molecule type" value="Genomic_DNA"/>
</dbReference>
<dbReference type="GO" id="GO:0016158">
    <property type="term" value="F:inositol hexakisphosphate 3-phosphatase activity"/>
    <property type="evidence" value="ECO:0007669"/>
    <property type="project" value="InterPro"/>
</dbReference>
<dbReference type="Pfam" id="PF02333">
    <property type="entry name" value="Phytase"/>
    <property type="match status" value="2"/>
</dbReference>
<comment type="caution">
    <text evidence="3">The sequence shown here is derived from an EMBL/GenBank/DDBJ whole genome shotgun (WGS) entry which is preliminary data.</text>
</comment>
<name>A0A9X3N259_9ACTN</name>
<sequence>MSRLALLLAFIALLAAPAAAHAQIKPSVETAPLFDDEAGGDADADDPAVWINPKDRRGTLVIGTKKNAGLDVYDLGGRTLQSIPASPGRFNNVDVLSGVKLGGKTRDFVVASDRGLDRLRVFAIDADAALRGRPPLTDVTVANAPLVFSASPAEAQAQANAYGLAGLVDHGDGLIAVSRRSRTAVALYRLIDAGSGRVSYARVDGFTLPSTFRLPNGADWTPCEDPGDGPQVEGMTFDPARGLLFAAQEDVGLWVAKVGRTGFTTTPTLLEKVKEYGIPGTFDPETEECVAGADPGFGGKHVAADIEGLTLWQIPFVRDVLLVSSQGDSRYVAYGDGGLGRFLGDFTIDDAGTIDGVQHSDGAQVVAEPLPGFPLGLLVTHDGENTPDPDERASTNFKYTRLEKVAVALLLGAR</sequence>
<dbReference type="InterPro" id="IPR003431">
    <property type="entry name" value="B-propeller_Phytase"/>
</dbReference>
<evidence type="ECO:0000313" key="3">
    <source>
        <dbReference type="EMBL" id="MDA0167119.1"/>
    </source>
</evidence>
<dbReference type="AlphaFoldDB" id="A0A9X3N259"/>
<keyword evidence="4" id="KW-1185">Reference proteome</keyword>
<dbReference type="RefSeq" id="WP_270046368.1">
    <property type="nucleotide sequence ID" value="NZ_JAPDOD010000088.1"/>
</dbReference>
<protein>
    <submittedName>
        <fullName evidence="3">Phytase</fullName>
    </submittedName>
</protein>
<feature type="domain" description="BPP" evidence="2">
    <location>
        <begin position="14"/>
        <end position="409"/>
    </location>
</feature>
<dbReference type="Gene3D" id="2.120.10.30">
    <property type="entry name" value="TolB, C-terminal domain"/>
    <property type="match status" value="1"/>
</dbReference>
<dbReference type="SUPFAM" id="SSF50956">
    <property type="entry name" value="Thermostable phytase (3-phytase)"/>
    <property type="match status" value="1"/>
</dbReference>
<reference evidence="3" key="1">
    <citation type="submission" date="2022-10" db="EMBL/GenBank/DDBJ databases">
        <title>The WGS of Solirubrobacter ginsenosidimutans DSM 21036.</title>
        <authorList>
            <person name="Jiang Z."/>
        </authorList>
    </citation>
    <scope>NUCLEOTIDE SEQUENCE</scope>
    <source>
        <strain evidence="3">DSM 21036</strain>
    </source>
</reference>
<dbReference type="InterPro" id="IPR011042">
    <property type="entry name" value="6-blade_b-propeller_TolB-like"/>
</dbReference>
<evidence type="ECO:0000259" key="2">
    <source>
        <dbReference type="PROSITE" id="PS51662"/>
    </source>
</evidence>
<feature type="chain" id="PRO_5040840844" evidence="1">
    <location>
        <begin position="23"/>
        <end position="414"/>
    </location>
</feature>
<keyword evidence="1" id="KW-0732">Signal</keyword>
<feature type="signal peptide" evidence="1">
    <location>
        <begin position="1"/>
        <end position="22"/>
    </location>
</feature>
<evidence type="ECO:0000313" key="4">
    <source>
        <dbReference type="Proteomes" id="UP001149140"/>
    </source>
</evidence>
<proteinExistence type="predicted"/>
<dbReference type="Proteomes" id="UP001149140">
    <property type="component" value="Unassembled WGS sequence"/>
</dbReference>
<organism evidence="3 4">
    <name type="scientific">Solirubrobacter ginsenosidimutans</name>
    <dbReference type="NCBI Taxonomy" id="490573"/>
    <lineage>
        <taxon>Bacteria</taxon>
        <taxon>Bacillati</taxon>
        <taxon>Actinomycetota</taxon>
        <taxon>Thermoleophilia</taxon>
        <taxon>Solirubrobacterales</taxon>
        <taxon>Solirubrobacteraceae</taxon>
        <taxon>Solirubrobacter</taxon>
    </lineage>
</organism>
<gene>
    <name evidence="3" type="ORF">OM076_43060</name>
</gene>
<dbReference type="PROSITE" id="PS51662">
    <property type="entry name" value="BP_PHYTASE"/>
    <property type="match status" value="1"/>
</dbReference>